<dbReference type="Proteomes" id="UP001055658">
    <property type="component" value="Chromosome"/>
</dbReference>
<reference evidence="2" key="1">
    <citation type="submission" date="2022-02" db="EMBL/GenBank/DDBJ databases">
        <title>Coral-associated bacteria.</title>
        <authorList>
            <person name="Tang K."/>
            <person name="Wang X."/>
        </authorList>
    </citation>
    <scope>NUCLEOTIDE SEQUENCE</scope>
    <source>
        <strain evidence="2">SCSIO 43006</strain>
    </source>
</reference>
<protein>
    <submittedName>
        <fullName evidence="2">Uncharacterized protein</fullName>
    </submittedName>
</protein>
<keyword evidence="3" id="KW-1185">Reference proteome</keyword>
<dbReference type="EMBL" id="CP092418">
    <property type="protein sequence ID" value="USD20440.1"/>
    <property type="molecule type" value="Genomic_DNA"/>
</dbReference>
<accession>A0ABY4V842</accession>
<evidence type="ECO:0000313" key="3">
    <source>
        <dbReference type="Proteomes" id="UP001055658"/>
    </source>
</evidence>
<name>A0ABY4V842_9GAMM</name>
<sequence length="116" mass="12864">MKKQLITFLAMLCCSLSASGVEKLDWPFDQAKNVAAITTKQVVKDSLPVLMVVHYADDDSWAFTCGTTNKSEDLMIVGMGEITSLDPTLYSIADLPPGWSATRTSMKSQWVRTREE</sequence>
<organism evidence="2 3">
    <name type="scientific">Microbulbifer variabilis</name>
    <dbReference type="NCBI Taxonomy" id="266805"/>
    <lineage>
        <taxon>Bacteria</taxon>
        <taxon>Pseudomonadati</taxon>
        <taxon>Pseudomonadota</taxon>
        <taxon>Gammaproteobacteria</taxon>
        <taxon>Cellvibrionales</taxon>
        <taxon>Microbulbiferaceae</taxon>
        <taxon>Microbulbifer</taxon>
    </lineage>
</organism>
<keyword evidence="1" id="KW-0732">Signal</keyword>
<gene>
    <name evidence="2" type="ORF">MJO52_15350</name>
</gene>
<feature type="chain" id="PRO_5046053962" evidence="1">
    <location>
        <begin position="21"/>
        <end position="116"/>
    </location>
</feature>
<dbReference type="RefSeq" id="WP_252082790.1">
    <property type="nucleotide sequence ID" value="NZ_CP092418.1"/>
</dbReference>
<proteinExistence type="predicted"/>
<evidence type="ECO:0000256" key="1">
    <source>
        <dbReference type="SAM" id="SignalP"/>
    </source>
</evidence>
<feature type="signal peptide" evidence="1">
    <location>
        <begin position="1"/>
        <end position="20"/>
    </location>
</feature>
<evidence type="ECO:0000313" key="2">
    <source>
        <dbReference type="EMBL" id="USD20440.1"/>
    </source>
</evidence>